<dbReference type="Gene3D" id="3.10.450.10">
    <property type="match status" value="1"/>
</dbReference>
<protein>
    <recommendedName>
        <fullName evidence="3">Cysteine proteinase inhibitor</fullName>
    </recommendedName>
</protein>
<dbReference type="EMBL" id="OX459122">
    <property type="protein sequence ID" value="CAI9105065.1"/>
    <property type="molecule type" value="Genomic_DNA"/>
</dbReference>
<dbReference type="InterPro" id="IPR000010">
    <property type="entry name" value="Cystatin_dom"/>
</dbReference>
<comment type="similarity">
    <text evidence="3">Belongs to the cystatin family. Phytocystatin subfamily.</text>
</comment>
<dbReference type="Proteomes" id="UP001161247">
    <property type="component" value="Chromosome 5"/>
</dbReference>
<dbReference type="PANTHER" id="PTHR11413">
    <property type="entry name" value="CYSTATIN FAMILY MEMBER"/>
    <property type="match status" value="1"/>
</dbReference>
<evidence type="ECO:0000313" key="6">
    <source>
        <dbReference type="EMBL" id="CAI9105065.1"/>
    </source>
</evidence>
<feature type="region of interest" description="Disordered" evidence="4">
    <location>
        <begin position="186"/>
        <end position="232"/>
    </location>
</feature>
<dbReference type="InterPro" id="IPR027214">
    <property type="entry name" value="Cystatin"/>
</dbReference>
<accession>A0AAV1DBA9</accession>
<organism evidence="6 7">
    <name type="scientific">Oldenlandia corymbosa var. corymbosa</name>
    <dbReference type="NCBI Taxonomy" id="529605"/>
    <lineage>
        <taxon>Eukaryota</taxon>
        <taxon>Viridiplantae</taxon>
        <taxon>Streptophyta</taxon>
        <taxon>Embryophyta</taxon>
        <taxon>Tracheophyta</taxon>
        <taxon>Spermatophyta</taxon>
        <taxon>Magnoliopsida</taxon>
        <taxon>eudicotyledons</taxon>
        <taxon>Gunneridae</taxon>
        <taxon>Pentapetalae</taxon>
        <taxon>asterids</taxon>
        <taxon>lamiids</taxon>
        <taxon>Gentianales</taxon>
        <taxon>Rubiaceae</taxon>
        <taxon>Rubioideae</taxon>
        <taxon>Spermacoceae</taxon>
        <taxon>Hedyotis-Oldenlandia complex</taxon>
        <taxon>Oldenlandia</taxon>
    </lineage>
</organism>
<evidence type="ECO:0000256" key="1">
    <source>
        <dbReference type="ARBA" id="ARBA00022690"/>
    </source>
</evidence>
<feature type="domain" description="Cystatin" evidence="5">
    <location>
        <begin position="71"/>
        <end position="132"/>
    </location>
</feature>
<gene>
    <name evidence="6" type="ORF">OLC1_LOCUS13843</name>
</gene>
<evidence type="ECO:0000256" key="2">
    <source>
        <dbReference type="ARBA" id="ARBA00022704"/>
    </source>
</evidence>
<evidence type="ECO:0000256" key="3">
    <source>
        <dbReference type="RuleBase" id="RU362130"/>
    </source>
</evidence>
<name>A0AAV1DBA9_OLDCO</name>
<dbReference type="InterPro" id="IPR046350">
    <property type="entry name" value="Cystatin_sf"/>
</dbReference>
<dbReference type="Pfam" id="PF16845">
    <property type="entry name" value="SQAPI"/>
    <property type="match status" value="1"/>
</dbReference>
<sequence>MALRAVLNRAKPWAVARRRHHQLFKANQLDVLMQLAVSNPSLPIISYFTAAAAAAAAVCIPTTIIEALASAQFAVSEHNETRDGNIRFERVVRASRLVAVHGYDYYLTFEGTDENGVLNVYYAEVCDSPSKKCLRHWQLVDDSFSYPFRKLSADMNKKKGYYISHHDPRHFLRVFLPTVSLRYKDDASPMTSEESQRGLSLENPDPARKTMNSEESIQNVPDSSSSSSDDHIDPTDVVPVYNMIHCGKVAYYAASAVEIYREKMGQKLCLAEVLHASKEYIDGKLVYILMLKAINDRREYRFLHAMLEVSELKKEESIKWHVVEELFSGPPGKK</sequence>
<evidence type="ECO:0000256" key="4">
    <source>
        <dbReference type="SAM" id="MobiDB-lite"/>
    </source>
</evidence>
<dbReference type="SUPFAM" id="SSF54403">
    <property type="entry name" value="Cystatin/monellin"/>
    <property type="match status" value="1"/>
</dbReference>
<keyword evidence="1 3" id="KW-0646">Protease inhibitor</keyword>
<reference evidence="6" key="1">
    <citation type="submission" date="2023-03" db="EMBL/GenBank/DDBJ databases">
        <authorList>
            <person name="Julca I."/>
        </authorList>
    </citation>
    <scope>NUCLEOTIDE SEQUENCE</scope>
</reference>
<keyword evidence="7" id="KW-1185">Reference proteome</keyword>
<evidence type="ECO:0000313" key="7">
    <source>
        <dbReference type="Proteomes" id="UP001161247"/>
    </source>
</evidence>
<dbReference type="GO" id="GO:0004869">
    <property type="term" value="F:cysteine-type endopeptidase inhibitor activity"/>
    <property type="evidence" value="ECO:0007669"/>
    <property type="project" value="UniProtKB-KW"/>
</dbReference>
<dbReference type="CDD" id="cd00042">
    <property type="entry name" value="CY"/>
    <property type="match status" value="1"/>
</dbReference>
<dbReference type="AlphaFoldDB" id="A0AAV1DBA9"/>
<proteinExistence type="inferred from homology"/>
<dbReference type="PANTHER" id="PTHR11413:SF110">
    <property type="entry name" value="CYSTEINE PROTEINASE INHIBITOR 6"/>
    <property type="match status" value="1"/>
</dbReference>
<evidence type="ECO:0000259" key="5">
    <source>
        <dbReference type="Pfam" id="PF16845"/>
    </source>
</evidence>
<keyword evidence="2 3" id="KW-0789">Thiol protease inhibitor</keyword>